<evidence type="ECO:0000313" key="1">
    <source>
        <dbReference type="EMBL" id="UXY33877.1"/>
    </source>
</evidence>
<organism evidence="1 2">
    <name type="scientific">Streptomyces albidocamelliae</name>
    <dbReference type="NCBI Taxonomy" id="2981135"/>
    <lineage>
        <taxon>Bacteria</taxon>
        <taxon>Bacillati</taxon>
        <taxon>Actinomycetota</taxon>
        <taxon>Actinomycetes</taxon>
        <taxon>Kitasatosporales</taxon>
        <taxon>Streptomycetaceae</taxon>
        <taxon>Streptomyces</taxon>
    </lineage>
</organism>
<accession>A0ABY6EG66</accession>
<sequence>MTEAALAVPGVAGLQPRLVHRLTEAVSPVLPQTLAEHTPSPAGVRAVHAPDGSGWRIEVRCAVVEDNRVLDTARNIHERVRSAVLAHLAEHNAEEAVAVTVTVIRIASPPPRASASRAVTSPWGASLD</sequence>
<gene>
    <name evidence="1" type="ORF">N8I86_03505</name>
</gene>
<protein>
    <recommendedName>
        <fullName evidence="3">Asp23/Gls24 family envelope stress response protein</fullName>
    </recommendedName>
</protein>
<reference evidence="1" key="1">
    <citation type="submission" date="2022-10" db="EMBL/GenBank/DDBJ databases">
        <authorList>
            <person name="Mo P."/>
        </authorList>
    </citation>
    <scope>NUCLEOTIDE SEQUENCE</scope>
    <source>
        <strain evidence="1">HUAS 14-6</strain>
    </source>
</reference>
<keyword evidence="2" id="KW-1185">Reference proteome</keyword>
<dbReference type="RefSeq" id="WP_263277067.1">
    <property type="nucleotide sequence ID" value="NZ_CP106795.1"/>
</dbReference>
<dbReference type="EMBL" id="CP106795">
    <property type="protein sequence ID" value="UXY33877.1"/>
    <property type="molecule type" value="Genomic_DNA"/>
</dbReference>
<evidence type="ECO:0008006" key="3">
    <source>
        <dbReference type="Google" id="ProtNLM"/>
    </source>
</evidence>
<evidence type="ECO:0000313" key="2">
    <source>
        <dbReference type="Proteomes" id="UP001060733"/>
    </source>
</evidence>
<name>A0ABY6EG66_9ACTN</name>
<dbReference type="Proteomes" id="UP001060733">
    <property type="component" value="Chromosome"/>
</dbReference>
<proteinExistence type="predicted"/>